<accession>A0A7G6E225</accession>
<keyword evidence="2" id="KW-1185">Reference proteome</keyword>
<dbReference type="EMBL" id="CP045798">
    <property type="protein sequence ID" value="QNB46129.1"/>
    <property type="molecule type" value="Genomic_DNA"/>
</dbReference>
<dbReference type="AlphaFoldDB" id="A0A7G6E225"/>
<dbReference type="RefSeq" id="WP_153802080.1">
    <property type="nucleotide sequence ID" value="NZ_CP045798.1"/>
</dbReference>
<dbReference type="KEGG" id="tfr:BR63_07270"/>
<dbReference type="Proteomes" id="UP000515847">
    <property type="component" value="Chromosome"/>
</dbReference>
<protein>
    <submittedName>
        <fullName evidence="1">Uncharacterized protein</fullName>
    </submittedName>
</protein>
<proteinExistence type="predicted"/>
<evidence type="ECO:0000313" key="1">
    <source>
        <dbReference type="EMBL" id="QNB46129.1"/>
    </source>
</evidence>
<evidence type="ECO:0000313" key="2">
    <source>
        <dbReference type="Proteomes" id="UP000515847"/>
    </source>
</evidence>
<sequence length="58" mass="6638">MEQEYFSQKGILKVTTAFRNMLIKLSAGTAVNRKANHPEHKRELMAWQLNPVTLPLVS</sequence>
<gene>
    <name evidence="1" type="ORF">BR63_07270</name>
</gene>
<reference evidence="1 2" key="1">
    <citation type="journal article" date="2019" name="Front. Microbiol.">
        <title>Thermoanaerosceptrum fracticalcis gen. nov. sp. nov., a Novel Fumarate-Fermenting Microorganism From a Deep Fractured Carbonate Aquifer of the US Great Basin.</title>
        <authorList>
            <person name="Hamilton-Brehm S.D."/>
            <person name="Stewart L.E."/>
            <person name="Zavarin M."/>
            <person name="Caldwell M."/>
            <person name="Lawson P.A."/>
            <person name="Onstott T.C."/>
            <person name="Grzymski J."/>
            <person name="Neveux I."/>
            <person name="Lollar B.S."/>
            <person name="Russell C.E."/>
            <person name="Moser D.P."/>
        </authorList>
    </citation>
    <scope>NUCLEOTIDE SEQUENCE [LARGE SCALE GENOMIC DNA]</scope>
    <source>
        <strain evidence="1 2">DRI-13</strain>
    </source>
</reference>
<organism evidence="1 2">
    <name type="scientific">Thermanaerosceptrum fracticalcis</name>
    <dbReference type="NCBI Taxonomy" id="1712410"/>
    <lineage>
        <taxon>Bacteria</taxon>
        <taxon>Bacillati</taxon>
        <taxon>Bacillota</taxon>
        <taxon>Clostridia</taxon>
        <taxon>Eubacteriales</taxon>
        <taxon>Peptococcaceae</taxon>
        <taxon>Thermanaerosceptrum</taxon>
    </lineage>
</organism>
<name>A0A7G6E225_THEFR</name>